<reference evidence="1 2" key="1">
    <citation type="journal article" date="2022" name="Nat. Ecol. Evol.">
        <title>A masculinizing supergene underlies an exaggerated male reproductive morph in a spider.</title>
        <authorList>
            <person name="Hendrickx F."/>
            <person name="De Corte Z."/>
            <person name="Sonet G."/>
            <person name="Van Belleghem S.M."/>
            <person name="Kostlbacher S."/>
            <person name="Vangestel C."/>
        </authorList>
    </citation>
    <scope>NUCLEOTIDE SEQUENCE [LARGE SCALE GENOMIC DNA]</scope>
    <source>
        <strain evidence="1">W744_W776</strain>
    </source>
</reference>
<name>A0AAV6UM75_9ARAC</name>
<comment type="caution">
    <text evidence="1">The sequence shown here is derived from an EMBL/GenBank/DDBJ whole genome shotgun (WGS) entry which is preliminary data.</text>
</comment>
<proteinExistence type="predicted"/>
<gene>
    <name evidence="1" type="ORF">JTE90_005466</name>
</gene>
<keyword evidence="2" id="KW-1185">Reference proteome</keyword>
<dbReference type="AlphaFoldDB" id="A0AAV6UM75"/>
<accession>A0AAV6UM75</accession>
<dbReference type="EMBL" id="JAFNEN010000338">
    <property type="protein sequence ID" value="KAG8185337.1"/>
    <property type="molecule type" value="Genomic_DNA"/>
</dbReference>
<evidence type="ECO:0000313" key="1">
    <source>
        <dbReference type="EMBL" id="KAG8185337.1"/>
    </source>
</evidence>
<sequence>MPDSPRSTKVSGLSGWVSWMSARRGRVQVLRQNPVYQALMRSGEVRRRLRDQRSMRSGEVRRRLSYKSCISVDTHIISAGLLPTASKFDTRDSAAGPVPCPAELTSKETSRTSLTPLLILGHPASLSLPFRCVFQGSPKLISQPEPFLLSDTCHKCLNVCAPDVCALDVSSDQAPAISPLSALQTIYAPVSLKSQAYDRPEVEIFLQRQLQVTLPQSPAPNRFRFNGNGNMEGLFSLVRNPLSMLKEALGEEEK</sequence>
<evidence type="ECO:0000313" key="2">
    <source>
        <dbReference type="Proteomes" id="UP000827092"/>
    </source>
</evidence>
<organism evidence="1 2">
    <name type="scientific">Oedothorax gibbosus</name>
    <dbReference type="NCBI Taxonomy" id="931172"/>
    <lineage>
        <taxon>Eukaryota</taxon>
        <taxon>Metazoa</taxon>
        <taxon>Ecdysozoa</taxon>
        <taxon>Arthropoda</taxon>
        <taxon>Chelicerata</taxon>
        <taxon>Arachnida</taxon>
        <taxon>Araneae</taxon>
        <taxon>Araneomorphae</taxon>
        <taxon>Entelegynae</taxon>
        <taxon>Araneoidea</taxon>
        <taxon>Linyphiidae</taxon>
        <taxon>Erigoninae</taxon>
        <taxon>Oedothorax</taxon>
    </lineage>
</organism>
<protein>
    <submittedName>
        <fullName evidence="1">Uncharacterized protein</fullName>
    </submittedName>
</protein>
<dbReference type="Proteomes" id="UP000827092">
    <property type="component" value="Unassembled WGS sequence"/>
</dbReference>